<keyword evidence="2" id="KW-1185">Reference proteome</keyword>
<dbReference type="EMBL" id="JAIWYP010000010">
    <property type="protein sequence ID" value="KAH3750070.1"/>
    <property type="molecule type" value="Genomic_DNA"/>
</dbReference>
<reference evidence="1" key="2">
    <citation type="submission" date="2020-11" db="EMBL/GenBank/DDBJ databases">
        <authorList>
            <person name="McCartney M.A."/>
            <person name="Auch B."/>
            <person name="Kono T."/>
            <person name="Mallez S."/>
            <person name="Becker A."/>
            <person name="Gohl D.M."/>
            <person name="Silverstein K.A.T."/>
            <person name="Koren S."/>
            <person name="Bechman K.B."/>
            <person name="Herman A."/>
            <person name="Abrahante J.E."/>
            <person name="Garbe J."/>
        </authorList>
    </citation>
    <scope>NUCLEOTIDE SEQUENCE</scope>
    <source>
        <strain evidence="1">Duluth1</strain>
        <tissue evidence="1">Whole animal</tissue>
    </source>
</reference>
<proteinExistence type="predicted"/>
<sequence length="79" mass="8839">MYCLNLPILRRSPEIADVSRLQSCRSALIVFQGHQIRDDDEDEDYGGVVYIYNATNVIVATPKKANDRLGNSIYTGTCT</sequence>
<organism evidence="1 2">
    <name type="scientific">Dreissena polymorpha</name>
    <name type="common">Zebra mussel</name>
    <name type="synonym">Mytilus polymorpha</name>
    <dbReference type="NCBI Taxonomy" id="45954"/>
    <lineage>
        <taxon>Eukaryota</taxon>
        <taxon>Metazoa</taxon>
        <taxon>Spiralia</taxon>
        <taxon>Lophotrochozoa</taxon>
        <taxon>Mollusca</taxon>
        <taxon>Bivalvia</taxon>
        <taxon>Autobranchia</taxon>
        <taxon>Heteroconchia</taxon>
        <taxon>Euheterodonta</taxon>
        <taxon>Imparidentia</taxon>
        <taxon>Neoheterodontei</taxon>
        <taxon>Myida</taxon>
        <taxon>Dreissenoidea</taxon>
        <taxon>Dreissenidae</taxon>
        <taxon>Dreissena</taxon>
    </lineage>
</organism>
<dbReference type="AlphaFoldDB" id="A0A9D4I6I9"/>
<evidence type="ECO:0000313" key="1">
    <source>
        <dbReference type="EMBL" id="KAH3750070.1"/>
    </source>
</evidence>
<comment type="caution">
    <text evidence="1">The sequence shown here is derived from an EMBL/GenBank/DDBJ whole genome shotgun (WGS) entry which is preliminary data.</text>
</comment>
<dbReference type="Proteomes" id="UP000828390">
    <property type="component" value="Unassembled WGS sequence"/>
</dbReference>
<protein>
    <submittedName>
        <fullName evidence="1">Uncharacterized protein</fullName>
    </submittedName>
</protein>
<gene>
    <name evidence="1" type="ORF">DPMN_184586</name>
</gene>
<accession>A0A9D4I6I9</accession>
<evidence type="ECO:0000313" key="2">
    <source>
        <dbReference type="Proteomes" id="UP000828390"/>
    </source>
</evidence>
<name>A0A9D4I6I9_DREPO</name>
<reference evidence="1" key="1">
    <citation type="journal article" date="2019" name="bioRxiv">
        <title>The Genome of the Zebra Mussel, Dreissena polymorpha: A Resource for Invasive Species Research.</title>
        <authorList>
            <person name="McCartney M.A."/>
            <person name="Auch B."/>
            <person name="Kono T."/>
            <person name="Mallez S."/>
            <person name="Zhang Y."/>
            <person name="Obille A."/>
            <person name="Becker A."/>
            <person name="Abrahante J.E."/>
            <person name="Garbe J."/>
            <person name="Badalamenti J.P."/>
            <person name="Herman A."/>
            <person name="Mangelson H."/>
            <person name="Liachko I."/>
            <person name="Sullivan S."/>
            <person name="Sone E.D."/>
            <person name="Koren S."/>
            <person name="Silverstein K.A.T."/>
            <person name="Beckman K.B."/>
            <person name="Gohl D.M."/>
        </authorList>
    </citation>
    <scope>NUCLEOTIDE SEQUENCE</scope>
    <source>
        <strain evidence="1">Duluth1</strain>
        <tissue evidence="1">Whole animal</tissue>
    </source>
</reference>